<dbReference type="Proteomes" id="UP001596266">
    <property type="component" value="Unassembled WGS sequence"/>
</dbReference>
<gene>
    <name evidence="1" type="ORF">ACFP57_13635</name>
</gene>
<evidence type="ECO:0000313" key="2">
    <source>
        <dbReference type="Proteomes" id="UP001596266"/>
    </source>
</evidence>
<keyword evidence="2" id="KW-1185">Reference proteome</keyword>
<protein>
    <submittedName>
        <fullName evidence="1">Uncharacterized protein</fullName>
    </submittedName>
</protein>
<dbReference type="EMBL" id="JBHSUA010000025">
    <property type="protein sequence ID" value="MFC6398018.1"/>
    <property type="molecule type" value="Genomic_DNA"/>
</dbReference>
<evidence type="ECO:0000313" key="1">
    <source>
        <dbReference type="EMBL" id="MFC6398018.1"/>
    </source>
</evidence>
<name>A0ABW1X3E1_9ACTN</name>
<sequence length="88" mass="9938">MDGAYSAVADQQLDALEESPDVDRYNAVLDVIEDIFANPSLARLRSQGIRTEEGYTLLVIAVPRQHPLKVFWRDTDQGPRIEAIFPRP</sequence>
<proteinExistence type="predicted"/>
<organism evidence="1 2">
    <name type="scientific">Luteococcus sanguinis</name>
    <dbReference type="NCBI Taxonomy" id="174038"/>
    <lineage>
        <taxon>Bacteria</taxon>
        <taxon>Bacillati</taxon>
        <taxon>Actinomycetota</taxon>
        <taxon>Actinomycetes</taxon>
        <taxon>Propionibacteriales</taxon>
        <taxon>Propionibacteriaceae</taxon>
        <taxon>Luteococcus</taxon>
    </lineage>
</organism>
<reference evidence="2" key="1">
    <citation type="journal article" date="2019" name="Int. J. Syst. Evol. Microbiol.">
        <title>The Global Catalogue of Microorganisms (GCM) 10K type strain sequencing project: providing services to taxonomists for standard genome sequencing and annotation.</title>
        <authorList>
            <consortium name="The Broad Institute Genomics Platform"/>
            <consortium name="The Broad Institute Genome Sequencing Center for Infectious Disease"/>
            <person name="Wu L."/>
            <person name="Ma J."/>
        </authorList>
    </citation>
    <scope>NUCLEOTIDE SEQUENCE [LARGE SCALE GENOMIC DNA]</scope>
    <source>
        <strain evidence="2">CGMCC 1.15277</strain>
    </source>
</reference>
<dbReference type="RefSeq" id="WP_343886841.1">
    <property type="nucleotide sequence ID" value="NZ_BAAAKI010000024.1"/>
</dbReference>
<comment type="caution">
    <text evidence="1">The sequence shown here is derived from an EMBL/GenBank/DDBJ whole genome shotgun (WGS) entry which is preliminary data.</text>
</comment>
<accession>A0ABW1X3E1</accession>